<evidence type="ECO:0000256" key="1">
    <source>
        <dbReference type="ARBA" id="ARBA00008061"/>
    </source>
</evidence>
<dbReference type="InterPro" id="IPR017853">
    <property type="entry name" value="GH"/>
</dbReference>
<dbReference type="GeneID" id="10394067"/>
<dbReference type="InterPro" id="IPR006047">
    <property type="entry name" value="GH13_cat_dom"/>
</dbReference>
<dbReference type="AlphaFoldDB" id="F2KSS3"/>
<dbReference type="SMART" id="SM00642">
    <property type="entry name" value="Aamy"/>
    <property type="match status" value="1"/>
</dbReference>
<proteinExistence type="inferred from homology"/>
<dbReference type="EMBL" id="CP002588">
    <property type="protein sequence ID" value="AEA46968.1"/>
    <property type="molecule type" value="Genomic_DNA"/>
</dbReference>
<organism evidence="3 4">
    <name type="scientific">Archaeoglobus veneficus (strain DSM 11195 / SNP6)</name>
    <dbReference type="NCBI Taxonomy" id="693661"/>
    <lineage>
        <taxon>Archaea</taxon>
        <taxon>Methanobacteriati</taxon>
        <taxon>Methanobacteriota</taxon>
        <taxon>Archaeoglobi</taxon>
        <taxon>Archaeoglobales</taxon>
        <taxon>Archaeoglobaceae</taxon>
        <taxon>Archaeoglobus</taxon>
    </lineage>
</organism>
<dbReference type="GO" id="GO:0004556">
    <property type="term" value="F:alpha-amylase activity"/>
    <property type="evidence" value="ECO:0007669"/>
    <property type="project" value="InterPro"/>
</dbReference>
<dbReference type="PRINTS" id="PR00110">
    <property type="entry name" value="ALPHAAMYLASE"/>
</dbReference>
<dbReference type="Gene3D" id="3.20.20.80">
    <property type="entry name" value="Glycosidases"/>
    <property type="match status" value="1"/>
</dbReference>
<reference evidence="3 4" key="1">
    <citation type="submission" date="2011-03" db="EMBL/GenBank/DDBJ databases">
        <title>The complete genome of Archaeoglobus veneficus SNP6.</title>
        <authorList>
            <consortium name="US DOE Joint Genome Institute (JGI-PGF)"/>
            <person name="Lucas S."/>
            <person name="Copeland A."/>
            <person name="Lapidus A."/>
            <person name="Bruce D."/>
            <person name="Goodwin L."/>
            <person name="Pitluck S."/>
            <person name="Kyrpides N."/>
            <person name="Mavromatis K."/>
            <person name="Pagani I."/>
            <person name="Ivanova N."/>
            <person name="Mikhailova N."/>
            <person name="Lu M."/>
            <person name="Detter J.C."/>
            <person name="Tapia R."/>
            <person name="Han C."/>
            <person name="Land M."/>
            <person name="Hauser L."/>
            <person name="Markowitz V."/>
            <person name="Cheng J.-F."/>
            <person name="Hugenholtz P."/>
            <person name="Woyke T."/>
            <person name="Wu D."/>
            <person name="Spring S."/>
            <person name="Brambilla E."/>
            <person name="Klenk H.-P."/>
            <person name="Eisen J.A."/>
        </authorList>
    </citation>
    <scope>NUCLEOTIDE SEQUENCE [LARGE SCALE GENOMIC DNA]</scope>
    <source>
        <strain>SNP6</strain>
    </source>
</reference>
<keyword evidence="4" id="KW-1185">Reference proteome</keyword>
<accession>F2KSS3</accession>
<evidence type="ECO:0000313" key="3">
    <source>
        <dbReference type="EMBL" id="AEA46968.1"/>
    </source>
</evidence>
<dbReference type="eggNOG" id="arCOG02948">
    <property type="taxonomic scope" value="Archaea"/>
</dbReference>
<gene>
    <name evidence="3" type="ordered locus">Arcve_0957</name>
</gene>
<sequence>MLSSIRDPKIREVIEKAKSRHKERVLVNGEIREIPKPFPSPEDWRDTWIYFIMVDRFNSSEEPKHEWNSECGVFQGGNLKGIQSKLGYLERLGVGAIWLSPVFKNCQYDDATYHGYGIQNFLEIDPRFGSEEDLQQLIDEAHARGIYVILDVVLNHAGDVFEYEGHRHSAPWRGYPYRIYWRDEEGKGRWEDAPKKCHRDAAVYPDELRRNRYFRRQGKGGNVGDFESLKEFVTEYAEITPERGYYHPVRDILIKAYQYAIAKFDIDGFRIDTLKYVERYFARIFGNAMREFALSIGKRNFFTFGEVWDNEEKIARYIGRSATDADDLIGVDAALDFPLFHRLPAVVKGFLPPSELARMFEHRKKVQRGLLCSHGESSRYFVTFLDNHDQHSRFYPGDGRYDAQLTMGIACLFALQGIPCIYYGTEQGLHGSGNRDLSVREALWGKPNAFNEEHPFYKAVQEISKLRSTYAALRYGRQYFREVSGDGKGFGISTTQSGILAFSRILNDSEVVTIANTSNDNWSGYVLVDFALNPEGKVYTILYSNFGTKGQSKVVETGGVRALYANLKPMEVQVFGPGHTVERSSSSVDSAKMQVRVQERFPFCFGRHSTRSKQSYAPTIEKLISVVRNVGDDGENIRCL</sequence>
<dbReference type="OrthoDB" id="18347at2157"/>
<protein>
    <submittedName>
        <fullName evidence="3">Alpha amylase catalytic region</fullName>
    </submittedName>
</protein>
<dbReference type="GO" id="GO:0043169">
    <property type="term" value="F:cation binding"/>
    <property type="evidence" value="ECO:0007669"/>
    <property type="project" value="InterPro"/>
</dbReference>
<evidence type="ECO:0000259" key="2">
    <source>
        <dbReference type="SMART" id="SM00642"/>
    </source>
</evidence>
<dbReference type="HOGENOM" id="CLU_031181_0_0_2"/>
<dbReference type="PANTHER" id="PTHR10357">
    <property type="entry name" value="ALPHA-AMYLASE FAMILY MEMBER"/>
    <property type="match status" value="1"/>
</dbReference>
<dbReference type="Proteomes" id="UP000008136">
    <property type="component" value="Chromosome"/>
</dbReference>
<dbReference type="InterPro" id="IPR006046">
    <property type="entry name" value="Alpha_amylase"/>
</dbReference>
<dbReference type="SUPFAM" id="SSF51445">
    <property type="entry name" value="(Trans)glycosidases"/>
    <property type="match status" value="1"/>
</dbReference>
<dbReference type="PANTHER" id="PTHR10357:SF209">
    <property type="entry name" value="PERIPLASMIC ALPHA-AMYLASE"/>
    <property type="match status" value="1"/>
</dbReference>
<feature type="domain" description="Glycosyl hydrolase family 13 catalytic" evidence="2">
    <location>
        <begin position="51"/>
        <end position="467"/>
    </location>
</feature>
<dbReference type="RefSeq" id="WP_013683632.1">
    <property type="nucleotide sequence ID" value="NC_015320.1"/>
</dbReference>
<dbReference type="KEGG" id="ave:Arcve_0957"/>
<dbReference type="STRING" id="693661.Arcve_0957"/>
<dbReference type="GO" id="GO:0005975">
    <property type="term" value="P:carbohydrate metabolic process"/>
    <property type="evidence" value="ECO:0007669"/>
    <property type="project" value="InterPro"/>
</dbReference>
<evidence type="ECO:0000313" key="4">
    <source>
        <dbReference type="Proteomes" id="UP000008136"/>
    </source>
</evidence>
<dbReference type="CDD" id="cd11352">
    <property type="entry name" value="AmyAc_5"/>
    <property type="match status" value="1"/>
</dbReference>
<name>F2KSS3_ARCVS</name>
<comment type="similarity">
    <text evidence="1">Belongs to the glycosyl hydrolase 13 family.</text>
</comment>
<dbReference type="Pfam" id="PF00128">
    <property type="entry name" value="Alpha-amylase"/>
    <property type="match status" value="1"/>
</dbReference>